<keyword evidence="1" id="KW-0472">Membrane</keyword>
<dbReference type="GeneID" id="1464599"/>
<feature type="transmembrane region" description="Helical" evidence="1">
    <location>
        <begin position="128"/>
        <end position="157"/>
    </location>
</feature>
<feature type="transmembrane region" description="Helical" evidence="1">
    <location>
        <begin position="66"/>
        <end position="89"/>
    </location>
</feature>
<name>A0A832WG03_9CREN</name>
<organism evidence="2 3">
    <name type="scientific">Pyrobaculum aerophilum</name>
    <dbReference type="NCBI Taxonomy" id="13773"/>
    <lineage>
        <taxon>Archaea</taxon>
        <taxon>Thermoproteota</taxon>
        <taxon>Thermoprotei</taxon>
        <taxon>Thermoproteales</taxon>
        <taxon>Thermoproteaceae</taxon>
        <taxon>Pyrobaculum</taxon>
    </lineage>
</organism>
<sequence length="163" mass="16979">MEYRVVAYLAVFTGLGLALAPLSFPVGPTRAFPGQHFVNGVAGVVIGPWALAVAFLISLIRNMLGLGTVFAFPGSIPGALVVWLAATALRRFGKAHYAPLFEPLGTLGLGFPAAAYVVAPLLGVGERFITGLIPIFIGWAASTITGSIAAFFVAVALRRLGRL</sequence>
<keyword evidence="1" id="KW-0812">Transmembrane</keyword>
<accession>A0A832WG03</accession>
<proteinExistence type="predicted"/>
<gene>
    <name evidence="2" type="primary">thiW</name>
    <name evidence="2" type="ORF">HA333_00175</name>
</gene>
<dbReference type="InterPro" id="IPR012652">
    <property type="entry name" value="ThiW"/>
</dbReference>
<dbReference type="OMA" id="PGQHFVN"/>
<dbReference type="RefSeq" id="WP_011008726.1">
    <property type="nucleotide sequence ID" value="NZ_DAIOPL010000008.1"/>
</dbReference>
<feature type="transmembrane region" description="Helical" evidence="1">
    <location>
        <begin position="37"/>
        <end position="60"/>
    </location>
</feature>
<dbReference type="Pfam" id="PF09512">
    <property type="entry name" value="ThiW"/>
    <property type="match status" value="1"/>
</dbReference>
<comment type="caution">
    <text evidence="2">The sequence shown here is derived from an EMBL/GenBank/DDBJ whole genome shotgun (WGS) entry which is preliminary data.</text>
</comment>
<feature type="transmembrane region" description="Helical" evidence="1">
    <location>
        <begin position="101"/>
        <end position="122"/>
    </location>
</feature>
<keyword evidence="1" id="KW-1133">Transmembrane helix</keyword>
<protein>
    <submittedName>
        <fullName evidence="2">Energy coupling factor transporter S component ThiW</fullName>
    </submittedName>
</protein>
<reference evidence="2" key="1">
    <citation type="journal article" date="2020" name="bioRxiv">
        <title>A rank-normalized archaeal taxonomy based on genome phylogeny resolves widespread incomplete and uneven classifications.</title>
        <authorList>
            <person name="Rinke C."/>
            <person name="Chuvochina M."/>
            <person name="Mussig A.J."/>
            <person name="Chaumeil P.-A."/>
            <person name="Waite D.W."/>
            <person name="Whitman W.B."/>
            <person name="Parks D.H."/>
            <person name="Hugenholtz P."/>
        </authorList>
    </citation>
    <scope>NUCLEOTIDE SEQUENCE</scope>
    <source>
        <strain evidence="2">UBA8839</strain>
    </source>
</reference>
<evidence type="ECO:0000313" key="2">
    <source>
        <dbReference type="EMBL" id="HII45925.1"/>
    </source>
</evidence>
<evidence type="ECO:0000313" key="3">
    <source>
        <dbReference type="Proteomes" id="UP000651120"/>
    </source>
</evidence>
<evidence type="ECO:0000256" key="1">
    <source>
        <dbReference type="SAM" id="Phobius"/>
    </source>
</evidence>
<dbReference type="EMBL" id="DUJP01000002">
    <property type="protein sequence ID" value="HII45925.1"/>
    <property type="molecule type" value="Genomic_DNA"/>
</dbReference>
<feature type="transmembrane region" description="Helical" evidence="1">
    <location>
        <begin position="6"/>
        <end position="25"/>
    </location>
</feature>
<dbReference type="AlphaFoldDB" id="A0A832WG03"/>
<dbReference type="NCBIfam" id="TIGR02359">
    <property type="entry name" value="thiW"/>
    <property type="match status" value="1"/>
</dbReference>
<dbReference type="PIRSF" id="PIRSF024534">
    <property type="entry name" value="ThiW"/>
    <property type="match status" value="1"/>
</dbReference>
<dbReference type="Proteomes" id="UP000651120">
    <property type="component" value="Unassembled WGS sequence"/>
</dbReference>